<dbReference type="Pfam" id="PF02826">
    <property type="entry name" value="2-Hacid_dh_C"/>
    <property type="match status" value="1"/>
</dbReference>
<dbReference type="Proteomes" id="UP000002037">
    <property type="component" value="Unassembled WGS sequence"/>
</dbReference>
<dbReference type="InterPro" id="IPR006139">
    <property type="entry name" value="D-isomer_2_OHA_DH_cat_dom"/>
</dbReference>
<dbReference type="InterPro" id="IPR036291">
    <property type="entry name" value="NAD(P)-bd_dom_sf"/>
</dbReference>
<evidence type="ECO:0000256" key="2">
    <source>
        <dbReference type="ARBA" id="ARBA00023002"/>
    </source>
</evidence>
<organism evidence="6 7">
    <name type="scientific">Candida tropicalis (strain ATCC MYA-3404 / T1)</name>
    <name type="common">Yeast</name>
    <dbReference type="NCBI Taxonomy" id="294747"/>
    <lineage>
        <taxon>Eukaryota</taxon>
        <taxon>Fungi</taxon>
        <taxon>Dikarya</taxon>
        <taxon>Ascomycota</taxon>
        <taxon>Saccharomycotina</taxon>
        <taxon>Pichiomycetes</taxon>
        <taxon>Debaryomycetaceae</taxon>
        <taxon>Candida/Lodderomyces clade</taxon>
        <taxon>Candida</taxon>
    </lineage>
</organism>
<name>C5ME41_CANTT</name>
<dbReference type="KEGG" id="ctp:CTRG_04333"/>
<dbReference type="STRING" id="294747.C5ME41"/>
<evidence type="ECO:0000256" key="3">
    <source>
        <dbReference type="RuleBase" id="RU003719"/>
    </source>
</evidence>
<accession>C5ME41</accession>
<dbReference type="GO" id="GO:0005829">
    <property type="term" value="C:cytosol"/>
    <property type="evidence" value="ECO:0007669"/>
    <property type="project" value="TreeGrafter"/>
</dbReference>
<dbReference type="EMBL" id="GG692400">
    <property type="protein sequence ID" value="EER31551.1"/>
    <property type="molecule type" value="Genomic_DNA"/>
</dbReference>
<proteinExistence type="inferred from homology"/>
<evidence type="ECO:0000256" key="1">
    <source>
        <dbReference type="ARBA" id="ARBA00005854"/>
    </source>
</evidence>
<evidence type="ECO:0000259" key="5">
    <source>
        <dbReference type="Pfam" id="PF02826"/>
    </source>
</evidence>
<dbReference type="InterPro" id="IPR050223">
    <property type="entry name" value="D-isomer_2-hydroxyacid_DH"/>
</dbReference>
<dbReference type="SUPFAM" id="SSF52283">
    <property type="entry name" value="Formate/glycerate dehydrogenase catalytic domain-like"/>
    <property type="match status" value="1"/>
</dbReference>
<reference evidence="6 7" key="1">
    <citation type="journal article" date="2009" name="Nature">
        <title>Evolution of pathogenicity and sexual reproduction in eight Candida genomes.</title>
        <authorList>
            <person name="Butler G."/>
            <person name="Rasmussen M.D."/>
            <person name="Lin M.F."/>
            <person name="Santos M.A."/>
            <person name="Sakthikumar S."/>
            <person name="Munro C.A."/>
            <person name="Rheinbay E."/>
            <person name="Grabherr M."/>
            <person name="Forche A."/>
            <person name="Reedy J.L."/>
            <person name="Agrafioti I."/>
            <person name="Arnaud M.B."/>
            <person name="Bates S."/>
            <person name="Brown A.J."/>
            <person name="Brunke S."/>
            <person name="Costanzo M.C."/>
            <person name="Fitzpatrick D.A."/>
            <person name="de Groot P.W."/>
            <person name="Harris D."/>
            <person name="Hoyer L.L."/>
            <person name="Hube B."/>
            <person name="Klis F.M."/>
            <person name="Kodira C."/>
            <person name="Lennard N."/>
            <person name="Logue M.E."/>
            <person name="Martin R."/>
            <person name="Neiman A.M."/>
            <person name="Nikolaou E."/>
            <person name="Quail M.A."/>
            <person name="Quinn J."/>
            <person name="Santos M.C."/>
            <person name="Schmitzberger F.F."/>
            <person name="Sherlock G."/>
            <person name="Shah P."/>
            <person name="Silverstein K.A."/>
            <person name="Skrzypek M.S."/>
            <person name="Soll D."/>
            <person name="Staggs R."/>
            <person name="Stansfield I."/>
            <person name="Stumpf M.P."/>
            <person name="Sudbery P.E."/>
            <person name="Srikantha T."/>
            <person name="Zeng Q."/>
            <person name="Berman J."/>
            <person name="Berriman M."/>
            <person name="Heitman J."/>
            <person name="Gow N.A."/>
            <person name="Lorenz M.C."/>
            <person name="Birren B.W."/>
            <person name="Kellis M."/>
            <person name="Cuomo C.A."/>
        </authorList>
    </citation>
    <scope>NUCLEOTIDE SEQUENCE [LARGE SCALE GENOMIC DNA]</scope>
    <source>
        <strain evidence="7">ATCC MYA-3404 / T1</strain>
    </source>
</reference>
<dbReference type="InterPro" id="IPR029753">
    <property type="entry name" value="D-isomer_DH_CS"/>
</dbReference>
<dbReference type="SUPFAM" id="SSF51735">
    <property type="entry name" value="NAD(P)-binding Rossmann-fold domains"/>
    <property type="match status" value="1"/>
</dbReference>
<dbReference type="AlphaFoldDB" id="C5ME41"/>
<gene>
    <name evidence="6" type="ORF">CTRG_04333</name>
</gene>
<dbReference type="Gene3D" id="3.40.50.720">
    <property type="entry name" value="NAD(P)-binding Rossmann-like Domain"/>
    <property type="match status" value="2"/>
</dbReference>
<dbReference type="InterPro" id="IPR006140">
    <property type="entry name" value="D-isomer_DH_NAD-bd"/>
</dbReference>
<dbReference type="VEuPathDB" id="FungiDB:CTRG_04333"/>
<dbReference type="OrthoDB" id="9991913at2759"/>
<keyword evidence="7" id="KW-1185">Reference proteome</keyword>
<dbReference type="FunFam" id="3.40.50.720:FF:000026">
    <property type="entry name" value="Glyoxylate/hydroxypyruvate reductase B"/>
    <property type="match status" value="1"/>
</dbReference>
<dbReference type="GO" id="GO:0051287">
    <property type="term" value="F:NAD binding"/>
    <property type="evidence" value="ECO:0007669"/>
    <property type="project" value="InterPro"/>
</dbReference>
<dbReference type="Pfam" id="PF00389">
    <property type="entry name" value="2-Hacid_dh"/>
    <property type="match status" value="1"/>
</dbReference>
<dbReference type="CDD" id="cd12168">
    <property type="entry name" value="Mand_dh_like"/>
    <property type="match status" value="1"/>
</dbReference>
<feature type="domain" description="D-isomer specific 2-hydroxyacid dehydrogenase catalytic" evidence="4">
    <location>
        <begin position="77"/>
        <end position="361"/>
    </location>
</feature>
<feature type="domain" description="D-isomer specific 2-hydroxyacid dehydrogenase NAD-binding" evidence="5">
    <location>
        <begin position="150"/>
        <end position="330"/>
    </location>
</feature>
<dbReference type="PANTHER" id="PTHR10996">
    <property type="entry name" value="2-HYDROXYACID DEHYDROGENASE-RELATED"/>
    <property type="match status" value="1"/>
</dbReference>
<evidence type="ECO:0000259" key="4">
    <source>
        <dbReference type="Pfam" id="PF00389"/>
    </source>
</evidence>
<evidence type="ECO:0000313" key="6">
    <source>
        <dbReference type="EMBL" id="EER31551.1"/>
    </source>
</evidence>
<sequence length="368" mass="40673">MIRTIYINSTNSCCGIIIRSSINHLRTMTTNPKPKVLRTSPFALSETRWNKLREIADVIDCESKNREEFISDLQTKYNDITSIARDFDSIEITGRLDAEIAKYAPSSLKSISHCGAGYDQIDVEPFTKLGIQVSNVTDPVAGPTADTAVFLLLAAMRSFIQGHKALIQGKWPKAAAEGKTVIEMAHSPQGKVLAILGMGGIGRAIRDRLTPFGFDKIIYYNRNRLSPELEGNAEYVSLDELYRTADVIVIGIPLNANTRHMINRDSIGKMKDGVVLVNIARGAIIDEAVLPEMIKSGKIGAFGSDVFEHEPQVSPELYELPNVVSLPHLGTHSIEASRSMEEWVVENVESYIKTGKVKTIVPEQKDVF</sequence>
<evidence type="ECO:0000313" key="7">
    <source>
        <dbReference type="Proteomes" id="UP000002037"/>
    </source>
</evidence>
<comment type="similarity">
    <text evidence="1 3">Belongs to the D-isomer specific 2-hydroxyacid dehydrogenase family.</text>
</comment>
<dbReference type="HOGENOM" id="CLU_019796_1_2_1"/>
<dbReference type="PANTHER" id="PTHR10996:SF257">
    <property type="entry name" value="GLYOXYLATE REDUCTASE 1"/>
    <property type="match status" value="1"/>
</dbReference>
<protein>
    <recommendedName>
        <fullName evidence="8">Glyoxylate reductase</fullName>
    </recommendedName>
</protein>
<dbReference type="RefSeq" id="XP_002550036.1">
    <property type="nucleotide sequence ID" value="XM_002549990.1"/>
</dbReference>
<dbReference type="PROSITE" id="PS00671">
    <property type="entry name" value="D_2_HYDROXYACID_DH_3"/>
    <property type="match status" value="1"/>
</dbReference>
<dbReference type="PROSITE" id="PS00065">
    <property type="entry name" value="D_2_HYDROXYACID_DH_1"/>
    <property type="match status" value="1"/>
</dbReference>
<dbReference type="GO" id="GO:0030267">
    <property type="term" value="F:glyoxylate reductase (NADPH) activity"/>
    <property type="evidence" value="ECO:0007669"/>
    <property type="project" value="TreeGrafter"/>
</dbReference>
<keyword evidence="2 3" id="KW-0560">Oxidoreductase</keyword>
<dbReference type="eggNOG" id="KOG0069">
    <property type="taxonomic scope" value="Eukaryota"/>
</dbReference>
<dbReference type="InterPro" id="IPR029752">
    <property type="entry name" value="D-isomer_DH_CS1"/>
</dbReference>
<evidence type="ECO:0008006" key="8">
    <source>
        <dbReference type="Google" id="ProtNLM"/>
    </source>
</evidence>
<dbReference type="GO" id="GO:0016618">
    <property type="term" value="F:hydroxypyruvate reductase [NAD(P)H] activity"/>
    <property type="evidence" value="ECO:0007669"/>
    <property type="project" value="TreeGrafter"/>
</dbReference>
<dbReference type="GeneID" id="8296754"/>